<feature type="compositionally biased region" description="Pro residues" evidence="2">
    <location>
        <begin position="663"/>
        <end position="687"/>
    </location>
</feature>
<reference evidence="6" key="3">
    <citation type="submission" date="2025-09" db="UniProtKB">
        <authorList>
            <consortium name="Ensembl"/>
        </authorList>
    </citation>
    <scope>IDENTIFICATION</scope>
</reference>
<evidence type="ECO:0008006" key="8">
    <source>
        <dbReference type="Google" id="ProtNLM"/>
    </source>
</evidence>
<evidence type="ECO:0000259" key="5">
    <source>
        <dbReference type="Pfam" id="PF24630"/>
    </source>
</evidence>
<dbReference type="Ensembl" id="ENSGWIT00000013284.1">
    <property type="protein sequence ID" value="ENSGWIP00000011891.1"/>
    <property type="gene ID" value="ENSGWIG00000006982.1"/>
</dbReference>
<feature type="region of interest" description="Disordered" evidence="2">
    <location>
        <begin position="925"/>
        <end position="969"/>
    </location>
</feature>
<comment type="similarity">
    <text evidence="1">Belongs to the TASOR family.</text>
</comment>
<proteinExistence type="inferred from homology"/>
<feature type="domain" description="TASOR pseudo-PARP" evidence="3">
    <location>
        <begin position="1"/>
        <end position="66"/>
    </location>
</feature>
<feature type="region of interest" description="Disordered" evidence="2">
    <location>
        <begin position="382"/>
        <end position="408"/>
    </location>
</feature>
<dbReference type="GO" id="GO:0000792">
    <property type="term" value="C:heterochromatin"/>
    <property type="evidence" value="ECO:0007669"/>
    <property type="project" value="TreeGrafter"/>
</dbReference>
<feature type="domain" description="TASOR alpha/beta" evidence="4">
    <location>
        <begin position="997"/>
        <end position="1092"/>
    </location>
</feature>
<reference evidence="6" key="1">
    <citation type="submission" date="2020-06" db="EMBL/GenBank/DDBJ databases">
        <authorList>
            <consortium name="Wellcome Sanger Institute Data Sharing"/>
        </authorList>
    </citation>
    <scope>NUCLEOTIDE SEQUENCE [LARGE SCALE GENOMIC DNA]</scope>
</reference>
<feature type="compositionally biased region" description="Low complexity" evidence="2">
    <location>
        <begin position="1348"/>
        <end position="1360"/>
    </location>
</feature>
<feature type="region of interest" description="Disordered" evidence="2">
    <location>
        <begin position="1375"/>
        <end position="1467"/>
    </location>
</feature>
<dbReference type="Pfam" id="PF24630">
    <property type="entry name" value="PIN_TASOR"/>
    <property type="match status" value="1"/>
</dbReference>
<dbReference type="PANTHER" id="PTHR16207:SF1">
    <property type="entry name" value="PROTEIN TASOR"/>
    <property type="match status" value="1"/>
</dbReference>
<feature type="region of interest" description="Disordered" evidence="2">
    <location>
        <begin position="751"/>
        <end position="770"/>
    </location>
</feature>
<dbReference type="InterPro" id="IPR022188">
    <property type="entry name" value="TASOR_DUF3715"/>
</dbReference>
<feature type="compositionally biased region" description="Polar residues" evidence="2">
    <location>
        <begin position="1266"/>
        <end position="1276"/>
    </location>
</feature>
<dbReference type="Pfam" id="PF23314">
    <property type="entry name" value="TASOR_alpha-beta"/>
    <property type="match status" value="1"/>
</dbReference>
<reference evidence="6" key="2">
    <citation type="submission" date="2025-08" db="UniProtKB">
        <authorList>
            <consortium name="Ensembl"/>
        </authorList>
    </citation>
    <scope>IDENTIFICATION</scope>
</reference>
<dbReference type="GO" id="GO:0045814">
    <property type="term" value="P:negative regulation of gene expression, epigenetic"/>
    <property type="evidence" value="ECO:0007669"/>
    <property type="project" value="InterPro"/>
</dbReference>
<feature type="domain" description="TASOR PIN" evidence="5">
    <location>
        <begin position="1096"/>
        <end position="1237"/>
    </location>
</feature>
<feature type="region of interest" description="Disordered" evidence="2">
    <location>
        <begin position="564"/>
        <end position="596"/>
    </location>
</feature>
<evidence type="ECO:0000256" key="2">
    <source>
        <dbReference type="SAM" id="MobiDB-lite"/>
    </source>
</evidence>
<evidence type="ECO:0000313" key="7">
    <source>
        <dbReference type="Proteomes" id="UP000694680"/>
    </source>
</evidence>
<name>A0A8C5E3G7_GOUWI</name>
<dbReference type="GO" id="GO:0003682">
    <property type="term" value="F:chromatin binding"/>
    <property type="evidence" value="ECO:0007669"/>
    <property type="project" value="TreeGrafter"/>
</dbReference>
<feature type="region of interest" description="Disordered" evidence="2">
    <location>
        <begin position="521"/>
        <end position="542"/>
    </location>
</feature>
<dbReference type="InterPro" id="IPR056243">
    <property type="entry name" value="TASOR_ab_dom"/>
</dbReference>
<feature type="region of interest" description="Disordered" evidence="2">
    <location>
        <begin position="1253"/>
        <end position="1295"/>
    </location>
</feature>
<feature type="region of interest" description="Disordered" evidence="2">
    <location>
        <begin position="1334"/>
        <end position="1360"/>
    </location>
</feature>
<evidence type="ECO:0000259" key="4">
    <source>
        <dbReference type="Pfam" id="PF23314"/>
    </source>
</evidence>
<dbReference type="InterPro" id="IPR056242">
    <property type="entry name" value="PIN_TASOR"/>
</dbReference>
<feature type="compositionally biased region" description="Polar residues" evidence="2">
    <location>
        <begin position="646"/>
        <end position="656"/>
    </location>
</feature>
<feature type="compositionally biased region" description="Polar residues" evidence="2">
    <location>
        <begin position="569"/>
        <end position="590"/>
    </location>
</feature>
<feature type="region of interest" description="Disordered" evidence="2">
    <location>
        <begin position="634"/>
        <end position="706"/>
    </location>
</feature>
<dbReference type="Pfam" id="PF12509">
    <property type="entry name" value="DUF3715"/>
    <property type="match status" value="1"/>
</dbReference>
<evidence type="ECO:0000313" key="6">
    <source>
        <dbReference type="Ensembl" id="ENSGWIP00000011891.1"/>
    </source>
</evidence>
<gene>
    <name evidence="6" type="primary">tasora</name>
</gene>
<dbReference type="Proteomes" id="UP000694680">
    <property type="component" value="Chromosome 5"/>
</dbReference>
<evidence type="ECO:0000256" key="1">
    <source>
        <dbReference type="ARBA" id="ARBA00008058"/>
    </source>
</evidence>
<dbReference type="GO" id="GO:0005654">
    <property type="term" value="C:nucleoplasm"/>
    <property type="evidence" value="ECO:0007669"/>
    <property type="project" value="TreeGrafter"/>
</dbReference>
<dbReference type="PANTHER" id="PTHR16207">
    <property type="entry name" value="SET DOMAIN-CONTAINING PROTEIN"/>
    <property type="match status" value="1"/>
</dbReference>
<evidence type="ECO:0000259" key="3">
    <source>
        <dbReference type="Pfam" id="PF12509"/>
    </source>
</evidence>
<dbReference type="CDD" id="cd22569">
    <property type="entry name" value="TASOR_PBD"/>
    <property type="match status" value="1"/>
</dbReference>
<feature type="compositionally biased region" description="Basic and acidic residues" evidence="2">
    <location>
        <begin position="527"/>
        <end position="541"/>
    </location>
</feature>
<dbReference type="GO" id="GO:0097355">
    <property type="term" value="P:protein localization to heterochromatin"/>
    <property type="evidence" value="ECO:0007669"/>
    <property type="project" value="TreeGrafter"/>
</dbReference>
<dbReference type="InterPro" id="IPR046432">
    <property type="entry name" value="TASOR"/>
</dbReference>
<accession>A0A8C5E3G7</accession>
<sequence>MKGKVKSIYENMKNLLDPTPRFDSHVSKNASKVTSLSSYRAFELTQQYFYEYSFDELRQRPRQACPYAVMSFHFKGKDAPLPSMPLAPVRASVQSVEETKERSQYVVWSGDLVKDGRVLFQVSFRCWSPPLLPHKLPDKVDIGHVMRLDHVTKHLPSSLLSYELYSSSREVVKGEHFCSLLEVIDRSRSTSSVTRLMNQLETKKVVLVIPLSERGFLFLLSSVQMAPPAERGKAWRRSLQALFVFPQTRDVTNFTPPTAASTRDASQTPPACMPQLRRFIPALHQALIKAKANPPPELSAGVELQAREYLSGLKDGKVRQYPMGEYDSTLDETGAAPPTNRIPRVNMDSYLRCYLSAPVGYLLSLPRVRQMVEAHCVPETTETLETPMSHKEALRKEPQGSVEDGSTNSQKIQQLINLVMTCKKSAEKEVRKEEADALKLPGRKRKLEQEMAARALKFLKASQETEKQECIPGDRKLCPSPVSYSSVIGSAGLRDSDLTADGSDLCAKLLHLLTGLNQTASGAANHSNREAPEAEPKESSPFERLATKLGLPTHCDIDLRKQEELEEQTAGSVSSLEGFSPASLSGDTNSHGGGKLSGRKIQSYELDHKEQVEIPWILIPITGVDSERYTRRDRNLPQDPRFQHIATATTNASTTKPVGRSPAPSPPPSPDSSPVVSPEPSPPPPQQPRTWSHMPHPLVSHSDPANEQPLVHTVSEEVLGASDVQHLHQETLDSPSVRTLDVVDSELKVPSLPVDVDSGNVDVPQQSDKEVVEEEEEVTKEGEACAAPPSIDVVVDKHLSSFSTEMQRLLQKENILYCFPQSPHSTSHSESCAPPHYAPLSPFSQYVSFYNPCPPVQDYMSSLHHSISSMLAHWDGTAPHAPPPADEALASSVSAFVASVRAGNSSVDGEACQCDVIALGTQSSAPLREERANTPECPPLPSVGVEGDGPVDISQTSAEPDSRLGSAPPATALNSLIRQLQPEVFSNLMEIMKDVKKNSIHFYLHSMEVDHQDEGQIKDHLLKQGNAEQSPMDFLKQETSDARLLVIIKNEDIAAHVHKIPCLVSLKRHPSVVFMGIDTLDDIRNNSYNELFVSGGCVMSDDLILSPDVVSHDRLAMLLMFVERHSSPESIWKWKIHYKTMKKLKEQARFKRDAAKILDVVVSYQKRQFLEVLPYHCCDSNKILSPDLTCVKDHQARYTQYRHTILLTEQGVENMSSFTDGGMVVCSSEQLLSDFSRLTGYQDERRRQHLDDLLLPGGLDGRPTQDESAASSSGCPSLQELPRPQPGSVPPALDALQPSDCKMLQMAIAQLRAERLEQLKLLQEQKRHLEAQLELTISPPPMSPQPSPDSTGRSSPPIRPAPRVVAATLDLNHSSLNEDRPQSAVGAPGGAGLTTEGVELLGEGAGSQREPCPSKKTESATNGPTDMSADRSDVSVCTTTSAPVGGDKPRATPPGQEQPITVKTAPLGKPPLPVTVVTGSGFTAATHQQVNNWSGCIPSRPAASLFPHLLQQQGRSLLGPRPYWPARIAPPGGGPAVWGQHRLDSCAPLMWFPFQHPSAQGRARPYGAPRGRGFNGT</sequence>
<feature type="compositionally biased region" description="Basic and acidic residues" evidence="2">
    <location>
        <begin position="388"/>
        <end position="398"/>
    </location>
</feature>
<organism evidence="6 7">
    <name type="scientific">Gouania willdenowi</name>
    <name type="common">Blunt-snouted clingfish</name>
    <name type="synonym">Lepadogaster willdenowi</name>
    <dbReference type="NCBI Taxonomy" id="441366"/>
    <lineage>
        <taxon>Eukaryota</taxon>
        <taxon>Metazoa</taxon>
        <taxon>Chordata</taxon>
        <taxon>Craniata</taxon>
        <taxon>Vertebrata</taxon>
        <taxon>Euteleostomi</taxon>
        <taxon>Actinopterygii</taxon>
        <taxon>Neopterygii</taxon>
        <taxon>Teleostei</taxon>
        <taxon>Neoteleostei</taxon>
        <taxon>Acanthomorphata</taxon>
        <taxon>Ovalentaria</taxon>
        <taxon>Blenniimorphae</taxon>
        <taxon>Blenniiformes</taxon>
        <taxon>Gobiesocoidei</taxon>
        <taxon>Gobiesocidae</taxon>
        <taxon>Gobiesocinae</taxon>
        <taxon>Gouania</taxon>
    </lineage>
</organism>
<feature type="compositionally biased region" description="Pro residues" evidence="2">
    <location>
        <begin position="1338"/>
        <end position="1347"/>
    </location>
</feature>
<keyword evidence="7" id="KW-1185">Reference proteome</keyword>
<protein>
    <recommendedName>
        <fullName evidence="8">DUF3715 domain-containing protein</fullName>
    </recommendedName>
</protein>